<dbReference type="GO" id="GO:0016020">
    <property type="term" value="C:membrane"/>
    <property type="evidence" value="ECO:0007669"/>
    <property type="project" value="UniProtKB-SubCell"/>
</dbReference>
<evidence type="ECO:0000313" key="10">
    <source>
        <dbReference type="RefSeq" id="XP_033299649.1"/>
    </source>
</evidence>
<dbReference type="AlphaFoldDB" id="A0A6P8LN24"/>
<dbReference type="PRINTS" id="PR00171">
    <property type="entry name" value="SUGRTRNSPORT"/>
</dbReference>
<evidence type="ECO:0000259" key="8">
    <source>
        <dbReference type="PROSITE" id="PS50850"/>
    </source>
</evidence>
<feature type="transmembrane region" description="Helical" evidence="7">
    <location>
        <begin position="753"/>
        <end position="772"/>
    </location>
</feature>
<keyword evidence="5" id="KW-0325">Glycoprotein</keyword>
<evidence type="ECO:0000313" key="11">
    <source>
        <dbReference type="RefSeq" id="XP_033299657.1"/>
    </source>
</evidence>
<evidence type="ECO:0000256" key="4">
    <source>
        <dbReference type="ARBA" id="ARBA00023136"/>
    </source>
</evidence>
<dbReference type="InterPro" id="IPR020846">
    <property type="entry name" value="MFS_dom"/>
</dbReference>
<comment type="subcellular location">
    <subcellularLocation>
        <location evidence="1">Membrane</location>
        <topology evidence="1">Multi-pass membrane protein</topology>
    </subcellularLocation>
</comment>
<feature type="transmembrane region" description="Helical" evidence="7">
    <location>
        <begin position="87"/>
        <end position="107"/>
    </location>
</feature>
<feature type="compositionally biased region" description="Polar residues" evidence="6">
    <location>
        <begin position="372"/>
        <end position="399"/>
    </location>
</feature>
<evidence type="ECO:0000313" key="9">
    <source>
        <dbReference type="Proteomes" id="UP000515164"/>
    </source>
</evidence>
<dbReference type="RefSeq" id="XP_033299649.1">
    <property type="nucleotide sequence ID" value="XM_033443758.1"/>
</dbReference>
<dbReference type="PROSITE" id="PS00216">
    <property type="entry name" value="SUGAR_TRANSPORT_1"/>
    <property type="match status" value="1"/>
</dbReference>
<dbReference type="InterPro" id="IPR003663">
    <property type="entry name" value="Sugar/inositol_transpt"/>
</dbReference>
<evidence type="ECO:0000256" key="5">
    <source>
        <dbReference type="ARBA" id="ARBA00023180"/>
    </source>
</evidence>
<evidence type="ECO:0000256" key="3">
    <source>
        <dbReference type="ARBA" id="ARBA00022989"/>
    </source>
</evidence>
<organism evidence="9 10">
    <name type="scientific">Bombus bifarius</name>
    <dbReference type="NCBI Taxonomy" id="103933"/>
    <lineage>
        <taxon>Eukaryota</taxon>
        <taxon>Metazoa</taxon>
        <taxon>Ecdysozoa</taxon>
        <taxon>Arthropoda</taxon>
        <taxon>Hexapoda</taxon>
        <taxon>Insecta</taxon>
        <taxon>Pterygota</taxon>
        <taxon>Neoptera</taxon>
        <taxon>Endopterygota</taxon>
        <taxon>Hymenoptera</taxon>
        <taxon>Apocrita</taxon>
        <taxon>Aculeata</taxon>
        <taxon>Apoidea</taxon>
        <taxon>Anthophila</taxon>
        <taxon>Apidae</taxon>
        <taxon>Bombus</taxon>
        <taxon>Pyrobombus</taxon>
    </lineage>
</organism>
<dbReference type="InterPro" id="IPR036259">
    <property type="entry name" value="MFS_trans_sf"/>
</dbReference>
<dbReference type="PANTHER" id="PTHR48021">
    <property type="match status" value="1"/>
</dbReference>
<feature type="compositionally biased region" description="Polar residues" evidence="6">
    <location>
        <begin position="422"/>
        <end position="437"/>
    </location>
</feature>
<feature type="transmembrane region" description="Helical" evidence="7">
    <location>
        <begin position="721"/>
        <end position="741"/>
    </location>
</feature>
<feature type="transmembrane region" description="Helical" evidence="7">
    <location>
        <begin position="201"/>
        <end position="226"/>
    </location>
</feature>
<dbReference type="PANTHER" id="PTHR48021:SF46">
    <property type="entry name" value="MAJOR FACILITATOR SUPERFAMILY (MFS) PROFILE DOMAIN-CONTAINING PROTEIN"/>
    <property type="match status" value="1"/>
</dbReference>
<dbReference type="Proteomes" id="UP000515164">
    <property type="component" value="Unplaced"/>
</dbReference>
<keyword evidence="9" id="KW-1185">Reference proteome</keyword>
<feature type="transmembrane region" description="Helical" evidence="7">
    <location>
        <begin position="624"/>
        <end position="644"/>
    </location>
</feature>
<dbReference type="InterPro" id="IPR050549">
    <property type="entry name" value="MFS_Trehalose_Transporter"/>
</dbReference>
<dbReference type="SUPFAM" id="SSF103473">
    <property type="entry name" value="MFS general substrate transporter"/>
    <property type="match status" value="1"/>
</dbReference>
<feature type="compositionally biased region" description="Basic and acidic residues" evidence="6">
    <location>
        <begin position="444"/>
        <end position="462"/>
    </location>
</feature>
<dbReference type="InterPro" id="IPR005828">
    <property type="entry name" value="MFS_sugar_transport-like"/>
</dbReference>
<accession>A0A6P8LN24</accession>
<dbReference type="GO" id="GO:0022857">
    <property type="term" value="F:transmembrane transporter activity"/>
    <property type="evidence" value="ECO:0007669"/>
    <property type="project" value="InterPro"/>
</dbReference>
<dbReference type="RefSeq" id="XP_033299657.1">
    <property type="nucleotide sequence ID" value="XM_033443766.1"/>
</dbReference>
<dbReference type="InterPro" id="IPR005829">
    <property type="entry name" value="Sugar_transporter_CS"/>
</dbReference>
<feature type="transmembrane region" description="Helical" evidence="7">
    <location>
        <begin position="42"/>
        <end position="67"/>
    </location>
</feature>
<evidence type="ECO:0000256" key="7">
    <source>
        <dbReference type="SAM" id="Phobius"/>
    </source>
</evidence>
<keyword evidence="4 7" id="KW-0472">Membrane</keyword>
<feature type="compositionally biased region" description="Basic and acidic residues" evidence="6">
    <location>
        <begin position="288"/>
        <end position="300"/>
    </location>
</feature>
<protein>
    <submittedName>
        <fullName evidence="10 11">Facilitated trehalose transporter Tret1-like isoform X1</fullName>
    </submittedName>
</protein>
<feature type="transmembrane region" description="Helical" evidence="7">
    <location>
        <begin position="691"/>
        <end position="709"/>
    </location>
</feature>
<evidence type="ECO:0000256" key="1">
    <source>
        <dbReference type="ARBA" id="ARBA00004141"/>
    </source>
</evidence>
<feature type="transmembrane region" description="Helical" evidence="7">
    <location>
        <begin position="173"/>
        <end position="195"/>
    </location>
</feature>
<keyword evidence="2 7" id="KW-0812">Transmembrane</keyword>
<evidence type="ECO:0000256" key="6">
    <source>
        <dbReference type="SAM" id="MobiDB-lite"/>
    </source>
</evidence>
<sequence>MTGTTDVFVPGRFPEGNGLGRVVSLLQRTAYRLCNAKFRRQWLACFSATLSMVIVGTVYGWTTASLLHLTSGTGGVPLTLTPDESSWIVSLTVLGSMFGSLVGAKLADLIGRKYCLLSCCAIFILGWLNVYTATSVPNLYLARVILGIGVGIAYTINPMYVSEIADINIRGALGTLIAVNVFSGSLLTCILGNWLTYRSLAIALVILSCVSFLSNTCFPETPYFLVAKRRKKQACKSITYYRSIVDPREVKVALRALQPQITCKLQPRSSSSSGSGYASISLRELSTDPNRELVDTEPRSDLNLPSSSDSQSQSISVTHSAVICNLQPQTTGELPLQPPCEFHPQPTSELHLPPNSKVHPPSTSEVHPPYTSEIQPGPTSKIQPKPTSEIQPEPTSEIQPENTSETHPEPTSETHPEPTSEIQPKTTSEIHQPSTGEIQPEPTSETHPEPTSEIQPKTKSEIHQPSTGEIHPETTSKIHQPSTSKIHQPSTSKIHQPSTSKIHQPSTSKIHQPSTSKIHQPSTSESRSGTTGPSQSSVNFPSPCSCESCTLSTVESIWSNEPYVDVTKETWLTKLRVILQPNNRKALFIMLGLIMAQQLGGNFITMQYLGVLFSKTTIGIEPKVATILVLTVGLISSTLSTITVESVGRRTLLILSTLGSCFTLMILAIYLTLDQYKFDVSNVSTLPVIDLIIYQVMFQIGLGTLPNVFLCELFPTELKGIVGAIIVIFDGIIGFIVSKLYQVITDNAGSSAVYFIFSTSCCLAFLMVFVWVPETKGKTYCEIEALLVGKNLNSSNEGVRTNETDIRRF</sequence>
<feature type="compositionally biased region" description="Basic and acidic residues" evidence="6">
    <location>
        <begin position="404"/>
        <end position="418"/>
    </location>
</feature>
<dbReference type="PROSITE" id="PS00217">
    <property type="entry name" value="SUGAR_TRANSPORT_2"/>
    <property type="match status" value="1"/>
</dbReference>
<dbReference type="Gene3D" id="1.20.1250.20">
    <property type="entry name" value="MFS general substrate transporter like domains"/>
    <property type="match status" value="2"/>
</dbReference>
<feature type="transmembrane region" description="Helical" evidence="7">
    <location>
        <begin position="651"/>
        <end position="671"/>
    </location>
</feature>
<feature type="transmembrane region" description="Helical" evidence="7">
    <location>
        <begin position="114"/>
        <end position="134"/>
    </location>
</feature>
<evidence type="ECO:0000256" key="2">
    <source>
        <dbReference type="ARBA" id="ARBA00022692"/>
    </source>
</evidence>
<feature type="region of interest" description="Disordered" evidence="6">
    <location>
        <begin position="335"/>
        <end position="542"/>
    </location>
</feature>
<keyword evidence="3 7" id="KW-1133">Transmembrane helix</keyword>
<feature type="transmembrane region" description="Helical" evidence="7">
    <location>
        <begin position="140"/>
        <end position="161"/>
    </location>
</feature>
<gene>
    <name evidence="10 11" type="primary">LOC117205400</name>
</gene>
<reference evidence="10 11" key="1">
    <citation type="submission" date="2025-04" db="UniProtKB">
        <authorList>
            <consortium name="RefSeq"/>
        </authorList>
    </citation>
    <scope>IDENTIFICATION</scope>
    <source>
        <tissue evidence="10 11">Muscle</tissue>
    </source>
</reference>
<dbReference type="GeneID" id="117205400"/>
<dbReference type="KEGG" id="bbif:117205400"/>
<dbReference type="Pfam" id="PF00083">
    <property type="entry name" value="Sugar_tr"/>
    <property type="match status" value="2"/>
</dbReference>
<feature type="region of interest" description="Disordered" evidence="6">
    <location>
        <begin position="288"/>
        <end position="314"/>
    </location>
</feature>
<feature type="transmembrane region" description="Helical" evidence="7">
    <location>
        <begin position="586"/>
        <end position="604"/>
    </location>
</feature>
<proteinExistence type="predicted"/>
<feature type="domain" description="Major facilitator superfamily (MFS) profile" evidence="8">
    <location>
        <begin position="49"/>
        <end position="776"/>
    </location>
</feature>
<dbReference type="PROSITE" id="PS50850">
    <property type="entry name" value="MFS"/>
    <property type="match status" value="1"/>
</dbReference>
<name>A0A6P8LN24_9HYME</name>
<feature type="compositionally biased region" description="Polar residues" evidence="6">
    <location>
        <begin position="477"/>
        <end position="542"/>
    </location>
</feature>
<feature type="compositionally biased region" description="Low complexity" evidence="6">
    <location>
        <begin position="301"/>
        <end position="314"/>
    </location>
</feature>